<evidence type="ECO:0000256" key="3">
    <source>
        <dbReference type="ARBA" id="ARBA00022475"/>
    </source>
</evidence>
<feature type="transmembrane region" description="Helical" evidence="7">
    <location>
        <begin position="404"/>
        <end position="424"/>
    </location>
</feature>
<evidence type="ECO:0000256" key="4">
    <source>
        <dbReference type="ARBA" id="ARBA00022692"/>
    </source>
</evidence>
<name>A0A7C3EET5_9SPIR</name>
<organism evidence="10">
    <name type="scientific">Gracilinema caldarium</name>
    <dbReference type="NCBI Taxonomy" id="215591"/>
    <lineage>
        <taxon>Bacteria</taxon>
        <taxon>Pseudomonadati</taxon>
        <taxon>Spirochaetota</taxon>
        <taxon>Spirochaetia</taxon>
        <taxon>Spirochaetales</taxon>
        <taxon>Breznakiellaceae</taxon>
        <taxon>Gracilinema</taxon>
    </lineage>
</organism>
<dbReference type="InterPro" id="IPR025857">
    <property type="entry name" value="MacB_PCD"/>
</dbReference>
<keyword evidence="6 7" id="KW-0472">Membrane</keyword>
<sequence length="443" mass="48361">MNSLIIMAFRNLSRQKRRSILLGGAIAFGIMIVTIITSLAGGLVGNVAANIAHLFAGHIFIEAVEKSPSGKNLEIIRDDRLMNETLTAAGLSEAYVQKRSGAQVTLIFEGKKTQQSIIGVDFEREKLLRERISFLQGGFDKATVPNALFVSDQVAKKLKVDVGDRVLAQTKTVTGQFNVGEFRIAGIMPSMGLFDQMLAYTPKAYLNSLIGLGPDEYQMLGIMLPDLTQAERVAATVKTALKERAPVFELAPGTLTSTANPGQSRYQKLVQLARKETWEGSKYRVYTINDTISQIEQVVQILNTVSTVILVVLFVIILVGILNTFRIIIYERTKEIGTMRALGVQRPDIRNLFILEAAFLALGGVLAGFIAAGLVMALLSLINFGTGTFFALFMKNGHLSFVPQVSQSSLHILLVVILTVLAAYMPARRAAKLEPAEALRSSN</sequence>
<feature type="domain" description="ABC3 transporter permease C-terminal" evidence="8">
    <location>
        <begin position="308"/>
        <end position="435"/>
    </location>
</feature>
<evidence type="ECO:0000259" key="8">
    <source>
        <dbReference type="Pfam" id="PF02687"/>
    </source>
</evidence>
<evidence type="ECO:0000256" key="5">
    <source>
        <dbReference type="ARBA" id="ARBA00022989"/>
    </source>
</evidence>
<keyword evidence="3" id="KW-1003">Cell membrane</keyword>
<evidence type="ECO:0000256" key="2">
    <source>
        <dbReference type="ARBA" id="ARBA00005236"/>
    </source>
</evidence>
<feature type="transmembrane region" description="Helical" evidence="7">
    <location>
        <begin position="308"/>
        <end position="330"/>
    </location>
</feature>
<reference evidence="10" key="1">
    <citation type="journal article" date="2020" name="mSystems">
        <title>Genome- and Community-Level Interaction Insights into Carbon Utilization and Element Cycling Functions of Hydrothermarchaeota in Hydrothermal Sediment.</title>
        <authorList>
            <person name="Zhou Z."/>
            <person name="Liu Y."/>
            <person name="Xu W."/>
            <person name="Pan J."/>
            <person name="Luo Z.H."/>
            <person name="Li M."/>
        </authorList>
    </citation>
    <scope>NUCLEOTIDE SEQUENCE [LARGE SCALE GENOMIC DNA]</scope>
    <source>
        <strain evidence="10">SpSt-503</strain>
    </source>
</reference>
<dbReference type="PANTHER" id="PTHR30489:SF0">
    <property type="entry name" value="LIPOPROTEIN-RELEASING SYSTEM TRANSMEMBRANE PROTEIN LOLE"/>
    <property type="match status" value="1"/>
</dbReference>
<dbReference type="InterPro" id="IPR003838">
    <property type="entry name" value="ABC3_permease_C"/>
</dbReference>
<feature type="transmembrane region" description="Helical" evidence="7">
    <location>
        <begin position="20"/>
        <end position="44"/>
    </location>
</feature>
<evidence type="ECO:0000313" key="10">
    <source>
        <dbReference type="EMBL" id="HFH28375.1"/>
    </source>
</evidence>
<comment type="caution">
    <text evidence="10">The sequence shown here is derived from an EMBL/GenBank/DDBJ whole genome shotgun (WGS) entry which is preliminary data.</text>
</comment>
<dbReference type="GO" id="GO:0098797">
    <property type="term" value="C:plasma membrane protein complex"/>
    <property type="evidence" value="ECO:0007669"/>
    <property type="project" value="TreeGrafter"/>
</dbReference>
<protein>
    <submittedName>
        <fullName evidence="10">ABC transporter permease</fullName>
    </submittedName>
</protein>
<comment type="similarity">
    <text evidence="2">Belongs to the ABC-4 integral membrane protein family. LolC/E subfamily.</text>
</comment>
<dbReference type="EMBL" id="DSVL01000075">
    <property type="protein sequence ID" value="HFH28375.1"/>
    <property type="molecule type" value="Genomic_DNA"/>
</dbReference>
<comment type="subcellular location">
    <subcellularLocation>
        <location evidence="1">Cell membrane</location>
        <topology evidence="1">Multi-pass membrane protein</topology>
    </subcellularLocation>
</comment>
<dbReference type="AlphaFoldDB" id="A0A7C3EET5"/>
<dbReference type="GO" id="GO:0044874">
    <property type="term" value="P:lipoprotein localization to outer membrane"/>
    <property type="evidence" value="ECO:0007669"/>
    <property type="project" value="TreeGrafter"/>
</dbReference>
<feature type="domain" description="MacB-like periplasmic core" evidence="9">
    <location>
        <begin position="25"/>
        <end position="239"/>
    </location>
</feature>
<dbReference type="Pfam" id="PF02687">
    <property type="entry name" value="FtsX"/>
    <property type="match status" value="1"/>
</dbReference>
<evidence type="ECO:0000256" key="7">
    <source>
        <dbReference type="SAM" id="Phobius"/>
    </source>
</evidence>
<dbReference type="PANTHER" id="PTHR30489">
    <property type="entry name" value="LIPOPROTEIN-RELEASING SYSTEM TRANSMEMBRANE PROTEIN LOLE"/>
    <property type="match status" value="1"/>
</dbReference>
<keyword evidence="4 7" id="KW-0812">Transmembrane</keyword>
<accession>A0A7C3EET5</accession>
<evidence type="ECO:0000256" key="1">
    <source>
        <dbReference type="ARBA" id="ARBA00004651"/>
    </source>
</evidence>
<gene>
    <name evidence="10" type="ORF">ENS59_02530</name>
</gene>
<dbReference type="InterPro" id="IPR051447">
    <property type="entry name" value="Lipoprotein-release_system"/>
</dbReference>
<evidence type="ECO:0000256" key="6">
    <source>
        <dbReference type="ARBA" id="ARBA00023136"/>
    </source>
</evidence>
<keyword evidence="5 7" id="KW-1133">Transmembrane helix</keyword>
<dbReference type="Pfam" id="PF12704">
    <property type="entry name" value="MacB_PCD"/>
    <property type="match status" value="1"/>
</dbReference>
<feature type="transmembrane region" description="Helical" evidence="7">
    <location>
        <begin position="351"/>
        <end position="384"/>
    </location>
</feature>
<evidence type="ECO:0000259" key="9">
    <source>
        <dbReference type="Pfam" id="PF12704"/>
    </source>
</evidence>
<proteinExistence type="inferred from homology"/>